<evidence type="ECO:0000313" key="2">
    <source>
        <dbReference type="EMBL" id="MPN55962.1"/>
    </source>
</evidence>
<dbReference type="AlphaFoldDB" id="A0A645IYM2"/>
<proteinExistence type="predicted"/>
<gene>
    <name evidence="2" type="ORF">SDC9_203646</name>
</gene>
<reference evidence="2" key="1">
    <citation type="submission" date="2019-08" db="EMBL/GenBank/DDBJ databases">
        <authorList>
            <person name="Kucharzyk K."/>
            <person name="Murdoch R.W."/>
            <person name="Higgins S."/>
            <person name="Loffler F."/>
        </authorList>
    </citation>
    <scope>NUCLEOTIDE SEQUENCE</scope>
</reference>
<dbReference type="InterPro" id="IPR010093">
    <property type="entry name" value="SinI_DNA-bd"/>
</dbReference>
<feature type="domain" description="Helix-turn-helix" evidence="1">
    <location>
        <begin position="9"/>
        <end position="58"/>
    </location>
</feature>
<sequence length="58" mass="6729">MLEDYPDIMTVHEVMEALGLSKNTLFALIHSKIIPAFRIGPKMWRVKKVDLIEYLNAQ</sequence>
<dbReference type="Pfam" id="PF12728">
    <property type="entry name" value="HTH_17"/>
    <property type="match status" value="1"/>
</dbReference>
<dbReference type="EMBL" id="VSSQ01125776">
    <property type="protein sequence ID" value="MPN55962.1"/>
    <property type="molecule type" value="Genomic_DNA"/>
</dbReference>
<comment type="caution">
    <text evidence="2">The sequence shown here is derived from an EMBL/GenBank/DDBJ whole genome shotgun (WGS) entry which is preliminary data.</text>
</comment>
<accession>A0A645IYM2</accession>
<name>A0A645IYM2_9ZZZZ</name>
<dbReference type="NCBIfam" id="TIGR01764">
    <property type="entry name" value="excise"/>
    <property type="match status" value="1"/>
</dbReference>
<dbReference type="InterPro" id="IPR041657">
    <property type="entry name" value="HTH_17"/>
</dbReference>
<evidence type="ECO:0000259" key="1">
    <source>
        <dbReference type="Pfam" id="PF12728"/>
    </source>
</evidence>
<organism evidence="2">
    <name type="scientific">bioreactor metagenome</name>
    <dbReference type="NCBI Taxonomy" id="1076179"/>
    <lineage>
        <taxon>unclassified sequences</taxon>
        <taxon>metagenomes</taxon>
        <taxon>ecological metagenomes</taxon>
    </lineage>
</organism>
<protein>
    <recommendedName>
        <fullName evidence="1">Helix-turn-helix domain-containing protein</fullName>
    </recommendedName>
</protein>
<dbReference type="GO" id="GO:0003677">
    <property type="term" value="F:DNA binding"/>
    <property type="evidence" value="ECO:0007669"/>
    <property type="project" value="InterPro"/>
</dbReference>